<dbReference type="Proteomes" id="UP000016649">
    <property type="component" value="Unassembled WGS sequence"/>
</dbReference>
<dbReference type="InterPro" id="IPR037099">
    <property type="entry name" value="Fum_R/Succ_DH_flav-like_C_sf"/>
</dbReference>
<dbReference type="Pfam" id="PF02910">
    <property type="entry name" value="Succ_DH_flav_C"/>
    <property type="match status" value="1"/>
</dbReference>
<keyword evidence="6" id="KW-1185">Reference proteome</keyword>
<dbReference type="Pfam" id="PF00890">
    <property type="entry name" value="FAD_binding_2"/>
    <property type="match status" value="1"/>
</dbReference>
<dbReference type="InterPro" id="IPR036188">
    <property type="entry name" value="FAD/NAD-bd_sf"/>
</dbReference>
<name>A0ABN0NXH8_TRELE</name>
<evidence type="ECO:0000259" key="3">
    <source>
        <dbReference type="Pfam" id="PF00890"/>
    </source>
</evidence>
<keyword evidence="1" id="KW-0285">Flavoprotein</keyword>
<dbReference type="SUPFAM" id="SSF51905">
    <property type="entry name" value="FAD/NAD(P)-binding domain"/>
    <property type="match status" value="1"/>
</dbReference>
<comment type="caution">
    <text evidence="5">The sequence shown here is derived from an EMBL/GenBank/DDBJ whole genome shotgun (WGS) entry which is preliminary data.</text>
</comment>
<evidence type="ECO:0000313" key="6">
    <source>
        <dbReference type="Proteomes" id="UP000016649"/>
    </source>
</evidence>
<protein>
    <submittedName>
        <fullName evidence="5">FAD binding domain protein</fullName>
    </submittedName>
</protein>
<dbReference type="EMBL" id="AWVH01000039">
    <property type="protein sequence ID" value="ERJ92082.1"/>
    <property type="molecule type" value="Genomic_DNA"/>
</dbReference>
<gene>
    <name evidence="5" type="ORF">HMPREF9193_01743</name>
</gene>
<dbReference type="SUPFAM" id="SSF46977">
    <property type="entry name" value="Succinate dehydrogenase/fumarate reductase flavoprotein C-terminal domain"/>
    <property type="match status" value="1"/>
</dbReference>
<proteinExistence type="predicted"/>
<dbReference type="InterPro" id="IPR030664">
    <property type="entry name" value="SdhA/FrdA/AprA"/>
</dbReference>
<dbReference type="PRINTS" id="PR00368">
    <property type="entry name" value="FADPNR"/>
</dbReference>
<dbReference type="PANTHER" id="PTHR11632">
    <property type="entry name" value="SUCCINATE DEHYDROGENASE 2 FLAVOPROTEIN SUBUNIT"/>
    <property type="match status" value="1"/>
</dbReference>
<feature type="domain" description="Fumarate reductase/succinate dehydrogenase flavoprotein-like C-terminal" evidence="4">
    <location>
        <begin position="457"/>
        <end position="557"/>
    </location>
</feature>
<dbReference type="PIRSF" id="PIRSF000171">
    <property type="entry name" value="SDHA_APRA_LASPO"/>
    <property type="match status" value="1"/>
</dbReference>
<evidence type="ECO:0000256" key="1">
    <source>
        <dbReference type="ARBA" id="ARBA00022630"/>
    </source>
</evidence>
<evidence type="ECO:0000313" key="5">
    <source>
        <dbReference type="EMBL" id="ERJ92082.1"/>
    </source>
</evidence>
<evidence type="ECO:0000256" key="2">
    <source>
        <dbReference type="ARBA" id="ARBA00023002"/>
    </source>
</evidence>
<dbReference type="RefSeq" id="WP_021687941.1">
    <property type="nucleotide sequence ID" value="NZ_KI260569.1"/>
</dbReference>
<evidence type="ECO:0000259" key="4">
    <source>
        <dbReference type="Pfam" id="PF02910"/>
    </source>
</evidence>
<organism evidence="5 6">
    <name type="scientific">Treponema lecithinolyticum ATCC 700332</name>
    <dbReference type="NCBI Taxonomy" id="1321815"/>
    <lineage>
        <taxon>Bacteria</taxon>
        <taxon>Pseudomonadati</taxon>
        <taxon>Spirochaetota</taxon>
        <taxon>Spirochaetia</taxon>
        <taxon>Spirochaetales</taxon>
        <taxon>Treponemataceae</taxon>
        <taxon>Treponema</taxon>
    </lineage>
</organism>
<dbReference type="Gene3D" id="1.20.58.100">
    <property type="entry name" value="Fumarate reductase/succinate dehydrogenase flavoprotein-like, C-terminal domain"/>
    <property type="match status" value="1"/>
</dbReference>
<reference evidence="5 6" key="1">
    <citation type="submission" date="2013-08" db="EMBL/GenBank/DDBJ databases">
        <authorList>
            <person name="Weinstock G."/>
            <person name="Sodergren E."/>
            <person name="Wylie T."/>
            <person name="Fulton L."/>
            <person name="Fulton R."/>
            <person name="Fronick C."/>
            <person name="O'Laughlin M."/>
            <person name="Godfrey J."/>
            <person name="Miner T."/>
            <person name="Herter B."/>
            <person name="Appelbaum E."/>
            <person name="Cordes M."/>
            <person name="Lek S."/>
            <person name="Wollam A."/>
            <person name="Pepin K.H."/>
            <person name="Palsikar V.B."/>
            <person name="Mitreva M."/>
            <person name="Wilson R.K."/>
        </authorList>
    </citation>
    <scope>NUCLEOTIDE SEQUENCE [LARGE SCALE GENOMIC DNA]</scope>
    <source>
        <strain evidence="5 6">ATCC 700332</strain>
    </source>
</reference>
<dbReference type="Gene3D" id="3.50.50.60">
    <property type="entry name" value="FAD/NAD(P)-binding domain"/>
    <property type="match status" value="2"/>
</dbReference>
<sequence>MQTSELNCDICVVGSGLAGISAALASAEKNASVVLLSLGKTLSGSSFYPGSWGLGLIAPKNDADCDNLAAKILEVGCGMAEPELVQILVQNIGTEIERLSLWGIAFRMPEGNRSDRTLIPCFDDQYRTWRGLLYPSMTRIFTKRLRQPQIRTIENEAAIRLLCYDGTVYGLISMDLKGNVRVIRSKAVILATGGTAALFRHAIPADDVSAVGHYLALQAGAQLQNLEFIQFIPAYIQPAYRTIFNERTFRFARCIKDGVSLLKPYVEAFNQTQPAQDRFTEQQLLNSRSMHGPFTSRLPDKIIDFMLYETYKKNNSGIPISFTPAVKNDQAGIMIKDYFAWLKKARGISPDIEVRIAPFFHASNGGIKTDGNGATGVAGLFACGECSSGMHGADRIGGLSTANSLVFGRRAGCAAAEYAAGSGRQNLAVKDKTLSGILSDILQPFAVSTEELERIQTELKQIMYNSAAVIRNGTDLRDAIVRVKELQNAIEKPCPSDLVFVSEHSNIRKIKMLKGQLTLAQGMLTAMLQRKESRGSHYRCDYPNEDKTQTKKITVSFDNGSFKIGKD</sequence>
<feature type="domain" description="FAD-dependent oxidoreductase 2 FAD-binding" evidence="3">
    <location>
        <begin position="9"/>
        <end position="400"/>
    </location>
</feature>
<dbReference type="PANTHER" id="PTHR11632:SF51">
    <property type="entry name" value="SUCCINATE DEHYDROGENASE [UBIQUINONE] FLAVOPROTEIN SUBUNIT, MITOCHONDRIAL"/>
    <property type="match status" value="1"/>
</dbReference>
<dbReference type="InterPro" id="IPR015939">
    <property type="entry name" value="Fum_Rdtase/Succ_DH_flav-like_C"/>
</dbReference>
<keyword evidence="2" id="KW-0560">Oxidoreductase</keyword>
<dbReference type="InterPro" id="IPR003953">
    <property type="entry name" value="FAD-dep_OxRdtase_2_FAD-bd"/>
</dbReference>
<accession>A0ABN0NXH8</accession>